<dbReference type="Pfam" id="PF08646">
    <property type="entry name" value="Rep_fac-A_C"/>
    <property type="match status" value="1"/>
</dbReference>
<dbReference type="CDD" id="cd04480">
    <property type="entry name" value="RPA1_DBD_A_like"/>
    <property type="match status" value="1"/>
</dbReference>
<comment type="similarity">
    <text evidence="1">Belongs to the replication factor A protein 1 family.</text>
</comment>
<feature type="domain" description="Replication protein A 70 kDa DNA-binding subunit B/D first OB fold" evidence="6">
    <location>
        <begin position="4"/>
        <end position="105"/>
    </location>
</feature>
<sequence length="537" mass="61690">MSCDMLSEVDHGKETWKVKVRVIRLWDAINPNSKELISLDMILRDAQGTMIHATIKKFQVNKFRPLIKEGSIYVITNFKVSMAADFRPIENDKILNFLHSTKVQEIQDPEFIATIEQSFNFATIEVLSDQNGSRKYLSDVIGLASCIGHIEETQTCYGISKIRDIFLRIEDERVKVRLWGEKVNLISEESTGCVVIVTSTTVKKMKEYSLSSTSATKIYVDLEIPQTTEIHKSYSSQENIIEERMFEGHLKGTIEEQMLYNRRTLQEIIEITSESDNQEKFYTAKATITSVNTTDEWYYIGCDVCNKKVVKTDNNLYCSKCEKEPKKTSPRYKLKLEIGDSTTTMGCTMFDSEAKKLIQQPASSLIDSEYGDINDKTNVIQKICGKTLIFQFRLDDYNLKFGYPDYTIHRIFLLNYKETPKRSEVKQGTLKELSETMLTEENQNDDASLSVNVRQGSLLKTIKKEPISEDDEVSTQGGLEEDMAISDEVTKKNVSQEELIALLYPVMMTATTIKEQNRLQKHVDTEEDFWSMLMMME</sequence>
<dbReference type="InterPro" id="IPR047192">
    <property type="entry name" value="Euk_RPA1_DBD_C"/>
</dbReference>
<protein>
    <recommendedName>
        <fullName evidence="10">Replication factor A C-terminal domain-containing protein</fullName>
    </recommendedName>
</protein>
<evidence type="ECO:0000256" key="1">
    <source>
        <dbReference type="ARBA" id="ARBA00005690"/>
    </source>
</evidence>
<evidence type="ECO:0000256" key="2">
    <source>
        <dbReference type="ARBA" id="ARBA00022723"/>
    </source>
</evidence>
<evidence type="ECO:0000313" key="9">
    <source>
        <dbReference type="Proteomes" id="UP001497457"/>
    </source>
</evidence>
<dbReference type="GO" id="GO:0003677">
    <property type="term" value="F:DNA binding"/>
    <property type="evidence" value="ECO:0007669"/>
    <property type="project" value="UniProtKB-KW"/>
</dbReference>
<dbReference type="CDD" id="cd04481">
    <property type="entry name" value="RPA1_DBD_B_like"/>
    <property type="match status" value="1"/>
</dbReference>
<gene>
    <name evidence="8" type="ORF">URODEC1_LOCUS84951</name>
</gene>
<proteinExistence type="inferred from homology"/>
<dbReference type="CDD" id="cd04476">
    <property type="entry name" value="RPA1_DBD_C"/>
    <property type="match status" value="1"/>
</dbReference>
<dbReference type="EMBL" id="OZ075143">
    <property type="protein sequence ID" value="CAL5038277.1"/>
    <property type="molecule type" value="Genomic_DNA"/>
</dbReference>
<keyword evidence="5" id="KW-0238">DNA-binding</keyword>
<dbReference type="GO" id="GO:0008270">
    <property type="term" value="F:zinc ion binding"/>
    <property type="evidence" value="ECO:0007669"/>
    <property type="project" value="UniProtKB-KW"/>
</dbReference>
<reference evidence="9" key="1">
    <citation type="submission" date="2024-06" db="EMBL/GenBank/DDBJ databases">
        <authorList>
            <person name="Ryan C."/>
        </authorList>
    </citation>
    <scope>NUCLEOTIDE SEQUENCE [LARGE SCALE GENOMIC DNA]</scope>
</reference>
<keyword evidence="3" id="KW-0863">Zinc-finger</keyword>
<reference evidence="8 9" key="2">
    <citation type="submission" date="2024-10" db="EMBL/GenBank/DDBJ databases">
        <authorList>
            <person name="Ryan C."/>
        </authorList>
    </citation>
    <scope>NUCLEOTIDE SEQUENCE [LARGE SCALE GENOMIC DNA]</scope>
</reference>
<dbReference type="SUPFAM" id="SSF50249">
    <property type="entry name" value="Nucleic acid-binding proteins"/>
    <property type="match status" value="3"/>
</dbReference>
<organism evidence="8 9">
    <name type="scientific">Urochloa decumbens</name>
    <dbReference type="NCBI Taxonomy" id="240449"/>
    <lineage>
        <taxon>Eukaryota</taxon>
        <taxon>Viridiplantae</taxon>
        <taxon>Streptophyta</taxon>
        <taxon>Embryophyta</taxon>
        <taxon>Tracheophyta</taxon>
        <taxon>Spermatophyta</taxon>
        <taxon>Magnoliopsida</taxon>
        <taxon>Liliopsida</taxon>
        <taxon>Poales</taxon>
        <taxon>Poaceae</taxon>
        <taxon>PACMAD clade</taxon>
        <taxon>Panicoideae</taxon>
        <taxon>Panicodae</taxon>
        <taxon>Paniceae</taxon>
        <taxon>Melinidinae</taxon>
        <taxon>Urochloa</taxon>
    </lineage>
</organism>
<dbReference type="AlphaFoldDB" id="A0ABC9DG74"/>
<name>A0ABC9DG74_9POAL</name>
<dbReference type="Gene3D" id="2.40.50.140">
    <property type="entry name" value="Nucleic acid-binding proteins"/>
    <property type="match status" value="3"/>
</dbReference>
<evidence type="ECO:0000256" key="4">
    <source>
        <dbReference type="ARBA" id="ARBA00022833"/>
    </source>
</evidence>
<evidence type="ECO:0000256" key="3">
    <source>
        <dbReference type="ARBA" id="ARBA00022771"/>
    </source>
</evidence>
<evidence type="ECO:0000256" key="5">
    <source>
        <dbReference type="ARBA" id="ARBA00023125"/>
    </source>
</evidence>
<evidence type="ECO:0008006" key="10">
    <source>
        <dbReference type="Google" id="ProtNLM"/>
    </source>
</evidence>
<evidence type="ECO:0000259" key="7">
    <source>
        <dbReference type="Pfam" id="PF08646"/>
    </source>
</evidence>
<dbReference type="InterPro" id="IPR003871">
    <property type="entry name" value="RFA1B/D_OB_1st"/>
</dbReference>
<dbReference type="InterPro" id="IPR013955">
    <property type="entry name" value="Rep_factor-A_C"/>
</dbReference>
<evidence type="ECO:0000259" key="6">
    <source>
        <dbReference type="Pfam" id="PF02721"/>
    </source>
</evidence>
<feature type="domain" description="Replication factor A C-terminal" evidence="7">
    <location>
        <begin position="281"/>
        <end position="395"/>
    </location>
</feature>
<keyword evidence="9" id="KW-1185">Reference proteome</keyword>
<keyword evidence="2" id="KW-0479">Metal-binding</keyword>
<dbReference type="Proteomes" id="UP001497457">
    <property type="component" value="Chromosome 33rd"/>
</dbReference>
<accession>A0ABC9DG74</accession>
<dbReference type="PANTHER" id="PTHR47165:SF4">
    <property type="entry name" value="OS03G0429900 PROTEIN"/>
    <property type="match status" value="1"/>
</dbReference>
<keyword evidence="4" id="KW-0862">Zinc</keyword>
<dbReference type="PANTHER" id="PTHR47165">
    <property type="entry name" value="OS03G0429900 PROTEIN"/>
    <property type="match status" value="1"/>
</dbReference>
<dbReference type="InterPro" id="IPR012340">
    <property type="entry name" value="NA-bd_OB-fold"/>
</dbReference>
<dbReference type="Pfam" id="PF02721">
    <property type="entry name" value="DUF223"/>
    <property type="match status" value="1"/>
</dbReference>
<evidence type="ECO:0000313" key="8">
    <source>
        <dbReference type="EMBL" id="CAL5038277.1"/>
    </source>
</evidence>